<comment type="caution">
    <text evidence="9">The sequence shown here is derived from an EMBL/GenBank/DDBJ whole genome shotgun (WGS) entry which is preliminary data.</text>
</comment>
<evidence type="ECO:0000256" key="3">
    <source>
        <dbReference type="ARBA" id="ARBA00022989"/>
    </source>
</evidence>
<keyword evidence="5" id="KW-0503">Monooxygenase</keyword>
<dbReference type="EMBL" id="SPUK01000018">
    <property type="protein sequence ID" value="TQV91535.1"/>
    <property type="molecule type" value="Genomic_DNA"/>
</dbReference>
<evidence type="ECO:0000256" key="4">
    <source>
        <dbReference type="ARBA" id="ARBA00023002"/>
    </source>
</evidence>
<keyword evidence="2 8" id="KW-0812">Transmembrane</keyword>
<feature type="transmembrane region" description="Helical" evidence="8">
    <location>
        <begin position="88"/>
        <end position="109"/>
    </location>
</feature>
<dbReference type="InterPro" id="IPR013901">
    <property type="entry name" value="Anthrone_oxy"/>
</dbReference>
<dbReference type="Proteomes" id="UP000315783">
    <property type="component" value="Unassembled WGS sequence"/>
</dbReference>
<comment type="subcellular location">
    <subcellularLocation>
        <location evidence="1">Membrane</location>
        <topology evidence="1">Multi-pass membrane protein</topology>
    </subcellularLocation>
</comment>
<comment type="similarity">
    <text evidence="7">Belongs to the anthrone oxygenase family.</text>
</comment>
<gene>
    <name evidence="9" type="ORF">IF1G_09601</name>
</gene>
<evidence type="ECO:0008006" key="11">
    <source>
        <dbReference type="Google" id="ProtNLM"/>
    </source>
</evidence>
<dbReference type="OrthoDB" id="5954308at2759"/>
<dbReference type="GO" id="GO:0016020">
    <property type="term" value="C:membrane"/>
    <property type="evidence" value="ECO:0007669"/>
    <property type="project" value="UniProtKB-SubCell"/>
</dbReference>
<evidence type="ECO:0000256" key="5">
    <source>
        <dbReference type="ARBA" id="ARBA00023033"/>
    </source>
</evidence>
<evidence type="ECO:0000256" key="8">
    <source>
        <dbReference type="SAM" id="Phobius"/>
    </source>
</evidence>
<keyword evidence="4" id="KW-0560">Oxidoreductase</keyword>
<reference evidence="9 10" key="1">
    <citation type="journal article" date="2019" name="Appl. Microbiol. Biotechnol.">
        <title>Genome sequence of Isaria javanica and comparative genome analysis insights into family S53 peptidase evolution in fungal entomopathogens.</title>
        <authorList>
            <person name="Lin R."/>
            <person name="Zhang X."/>
            <person name="Xin B."/>
            <person name="Zou M."/>
            <person name="Gao Y."/>
            <person name="Qin F."/>
            <person name="Hu Q."/>
            <person name="Xie B."/>
            <person name="Cheng X."/>
        </authorList>
    </citation>
    <scope>NUCLEOTIDE SEQUENCE [LARGE SCALE GENOMIC DNA]</scope>
    <source>
        <strain evidence="9 10">IJ1G</strain>
    </source>
</reference>
<dbReference type="PANTHER" id="PTHR35042:SF3">
    <property type="entry name" value="ANTHRONE OXYGENASE-RELATED"/>
    <property type="match status" value="1"/>
</dbReference>
<sequence>MTLATGTSRTSQHVGVLAGAFLSGAMMSLCFTSVPVILDTAADAKHLGRQWEQLFHYGHRIFPAMAVGIGLIHGYTAIVKRRCADRSCWAFALAGVATVSIAPFTWAFMAATNRQLFELAPNLSQLSAAEMLSATKDLVVKWARLHLVRSLLPLAGTLLAASAAFA</sequence>
<dbReference type="PANTHER" id="PTHR35042">
    <property type="entry name" value="ANTHRONE OXYGENASE ENCC"/>
    <property type="match status" value="1"/>
</dbReference>
<proteinExistence type="inferred from homology"/>
<evidence type="ECO:0000256" key="1">
    <source>
        <dbReference type="ARBA" id="ARBA00004141"/>
    </source>
</evidence>
<feature type="transmembrane region" description="Helical" evidence="8">
    <location>
        <begin position="57"/>
        <end position="76"/>
    </location>
</feature>
<evidence type="ECO:0000313" key="9">
    <source>
        <dbReference type="EMBL" id="TQV91535.1"/>
    </source>
</evidence>
<dbReference type="GO" id="GO:0004497">
    <property type="term" value="F:monooxygenase activity"/>
    <property type="evidence" value="ECO:0007669"/>
    <property type="project" value="UniProtKB-KW"/>
</dbReference>
<evidence type="ECO:0000256" key="7">
    <source>
        <dbReference type="ARBA" id="ARBA00034313"/>
    </source>
</evidence>
<evidence type="ECO:0000256" key="2">
    <source>
        <dbReference type="ARBA" id="ARBA00022692"/>
    </source>
</evidence>
<accession>A0A545VPP1</accession>
<dbReference type="AlphaFoldDB" id="A0A545VPP1"/>
<name>A0A545VPP1_9HYPO</name>
<feature type="transmembrane region" description="Helical" evidence="8">
    <location>
        <begin position="14"/>
        <end position="37"/>
    </location>
</feature>
<evidence type="ECO:0000256" key="6">
    <source>
        <dbReference type="ARBA" id="ARBA00023136"/>
    </source>
</evidence>
<protein>
    <recommendedName>
        <fullName evidence="11">DUF1772-domain-containing protein</fullName>
    </recommendedName>
</protein>
<keyword evidence="6 8" id="KW-0472">Membrane</keyword>
<keyword evidence="10" id="KW-1185">Reference proteome</keyword>
<keyword evidence="3 8" id="KW-1133">Transmembrane helix</keyword>
<organism evidence="9 10">
    <name type="scientific">Cordyceps javanica</name>
    <dbReference type="NCBI Taxonomy" id="43265"/>
    <lineage>
        <taxon>Eukaryota</taxon>
        <taxon>Fungi</taxon>
        <taxon>Dikarya</taxon>
        <taxon>Ascomycota</taxon>
        <taxon>Pezizomycotina</taxon>
        <taxon>Sordariomycetes</taxon>
        <taxon>Hypocreomycetidae</taxon>
        <taxon>Hypocreales</taxon>
        <taxon>Cordycipitaceae</taxon>
        <taxon>Cordyceps</taxon>
    </lineage>
</organism>
<dbReference type="Pfam" id="PF08592">
    <property type="entry name" value="Anthrone_oxy"/>
    <property type="match status" value="1"/>
</dbReference>
<evidence type="ECO:0000313" key="10">
    <source>
        <dbReference type="Proteomes" id="UP000315783"/>
    </source>
</evidence>